<dbReference type="Gene3D" id="2.40.160.60">
    <property type="entry name" value="Outer membrane protein transport protein (OMPP1/FadL/TodX)"/>
    <property type="match status" value="1"/>
</dbReference>
<keyword evidence="3" id="KW-1185">Reference proteome</keyword>
<organism evidence="2 3">
    <name type="scientific">Chitinophaga silvatica</name>
    <dbReference type="NCBI Taxonomy" id="2282649"/>
    <lineage>
        <taxon>Bacteria</taxon>
        <taxon>Pseudomonadati</taxon>
        <taxon>Bacteroidota</taxon>
        <taxon>Chitinophagia</taxon>
        <taxon>Chitinophagales</taxon>
        <taxon>Chitinophagaceae</taxon>
        <taxon>Chitinophaga</taxon>
    </lineage>
</organism>
<comment type="caution">
    <text evidence="2">The sequence shown here is derived from an EMBL/GenBank/DDBJ whole genome shotgun (WGS) entry which is preliminary data.</text>
</comment>
<feature type="chain" id="PRO_5017642147" description="Long-chain fatty acid transport protein" evidence="1">
    <location>
        <begin position="22"/>
        <end position="409"/>
    </location>
</feature>
<evidence type="ECO:0000313" key="3">
    <source>
        <dbReference type="Proteomes" id="UP000260644"/>
    </source>
</evidence>
<dbReference type="RefSeq" id="WP_116977049.1">
    <property type="nucleotide sequence ID" value="NZ_QPMM01000009.1"/>
</dbReference>
<evidence type="ECO:0000313" key="2">
    <source>
        <dbReference type="EMBL" id="RFS21101.1"/>
    </source>
</evidence>
<keyword evidence="1" id="KW-0732">Signal</keyword>
<reference evidence="2 3" key="1">
    <citation type="submission" date="2018-07" db="EMBL/GenBank/DDBJ databases">
        <title>Chitinophaga K2CV101002-2 sp. nov., isolated from a monsoon evergreen broad-leaved forest soil.</title>
        <authorList>
            <person name="Lv Y."/>
        </authorList>
    </citation>
    <scope>NUCLEOTIDE SEQUENCE [LARGE SCALE GENOMIC DNA]</scope>
    <source>
        <strain evidence="2 3">GDMCC 1.1288</strain>
    </source>
</reference>
<proteinExistence type="predicted"/>
<dbReference type="AlphaFoldDB" id="A0A3E1Y7M1"/>
<name>A0A3E1Y7M1_9BACT</name>
<sequence>MRIKIYSGLLLLGLSSLTAKAQHGLNSIYSAYGIGDLETRDYSRNFGMGSAGIGRRHSGYLNELNPASYSALPPQNFMFDISIRAQQISYLGTNISENAGDVNFKRLAVGFKAAKFWGVSAGVTPFSSIDYKITNQQFMSGTGAPVTATTTGTGGLNRAYISNGFQINKNFSVGVSTAFLFGPLNVTKYIGSDSVQTQYNKYAFNPNFTAGAQYEGKLSDNWQLGIGATYRFKTNLKIQEKLNITTQDGTILYNKDQDPSSFTLPTEIGTGISLSNGTFTWVADYRRQQWNSLNEKGATYSYQDGERYATGIEYAIKKKYYNLAYEGMVLQAGFSYNKSPLVIGSTQLVDISGTLGVSLPSRNGQLRYYLGLEGGQRGSNGGALIRETYVNAVFHFSLRDIWFFKRLAQ</sequence>
<gene>
    <name evidence="2" type="ORF">DVR12_17335</name>
</gene>
<evidence type="ECO:0008006" key="4">
    <source>
        <dbReference type="Google" id="ProtNLM"/>
    </source>
</evidence>
<protein>
    <recommendedName>
        <fullName evidence="4">Long-chain fatty acid transport protein</fullName>
    </recommendedName>
</protein>
<dbReference type="Proteomes" id="UP000260644">
    <property type="component" value="Unassembled WGS sequence"/>
</dbReference>
<dbReference type="SUPFAM" id="SSF56935">
    <property type="entry name" value="Porins"/>
    <property type="match status" value="1"/>
</dbReference>
<feature type="signal peptide" evidence="1">
    <location>
        <begin position="1"/>
        <end position="21"/>
    </location>
</feature>
<dbReference type="EMBL" id="QPMM01000009">
    <property type="protein sequence ID" value="RFS21101.1"/>
    <property type="molecule type" value="Genomic_DNA"/>
</dbReference>
<evidence type="ECO:0000256" key="1">
    <source>
        <dbReference type="SAM" id="SignalP"/>
    </source>
</evidence>
<accession>A0A3E1Y7M1</accession>
<dbReference type="OrthoDB" id="1491239at2"/>